<organism evidence="2">
    <name type="scientific">uncultured Eubacteriales bacterium</name>
    <dbReference type="NCBI Taxonomy" id="172733"/>
    <lineage>
        <taxon>Bacteria</taxon>
        <taxon>Bacillati</taxon>
        <taxon>Bacillota</taxon>
        <taxon>Clostridia</taxon>
        <taxon>Eubacteriales</taxon>
        <taxon>environmental samples</taxon>
    </lineage>
</organism>
<accession>A0A212K1Q1</accession>
<gene>
    <name evidence="2" type="ORF">KL86CLO1_12050</name>
</gene>
<evidence type="ECO:0000256" key="1">
    <source>
        <dbReference type="SAM" id="Phobius"/>
    </source>
</evidence>
<keyword evidence="1" id="KW-1133">Transmembrane helix</keyword>
<feature type="transmembrane region" description="Helical" evidence="1">
    <location>
        <begin position="33"/>
        <end position="51"/>
    </location>
</feature>
<protein>
    <submittedName>
        <fullName evidence="2">Uncharacterized protein</fullName>
    </submittedName>
</protein>
<keyword evidence="1" id="KW-0472">Membrane</keyword>
<dbReference type="AlphaFoldDB" id="A0A212K1Q1"/>
<sequence>MMGDMMKKIVYYMPAIIFTVFYGSVVVGGGIGIISPIVIVWLVLFLIGGILLSKNVFWGSLFGALPAISLIYMGTKETGQIINEMPIGIIVLIFYIICGGYVFYKSKKKV</sequence>
<evidence type="ECO:0000313" key="2">
    <source>
        <dbReference type="EMBL" id="SBW05586.1"/>
    </source>
</evidence>
<name>A0A212K1Q1_9FIRM</name>
<feature type="transmembrane region" description="Helical" evidence="1">
    <location>
        <begin position="85"/>
        <end position="104"/>
    </location>
</feature>
<reference evidence="2" key="1">
    <citation type="submission" date="2016-04" db="EMBL/GenBank/DDBJ databases">
        <authorList>
            <person name="Evans L.H."/>
            <person name="Alamgir A."/>
            <person name="Owens N."/>
            <person name="Weber N.D."/>
            <person name="Virtaneva K."/>
            <person name="Barbian K."/>
            <person name="Babar A."/>
            <person name="Rosenke K."/>
        </authorList>
    </citation>
    <scope>NUCLEOTIDE SEQUENCE</scope>
    <source>
        <strain evidence="2">86</strain>
    </source>
</reference>
<proteinExistence type="predicted"/>
<feature type="transmembrane region" description="Helical" evidence="1">
    <location>
        <begin position="9"/>
        <end position="27"/>
    </location>
</feature>
<dbReference type="EMBL" id="FLUN01000001">
    <property type="protein sequence ID" value="SBW05586.1"/>
    <property type="molecule type" value="Genomic_DNA"/>
</dbReference>
<feature type="transmembrane region" description="Helical" evidence="1">
    <location>
        <begin position="56"/>
        <end position="73"/>
    </location>
</feature>
<keyword evidence="1" id="KW-0812">Transmembrane</keyword>